<name>A0A843TPE4_COLES</name>
<gene>
    <name evidence="1" type="ORF">Taro_005845</name>
</gene>
<protein>
    <submittedName>
        <fullName evidence="1">Uncharacterized protein</fullName>
    </submittedName>
</protein>
<dbReference type="Proteomes" id="UP000652761">
    <property type="component" value="Unassembled WGS sequence"/>
</dbReference>
<reference evidence="1" key="1">
    <citation type="submission" date="2017-07" db="EMBL/GenBank/DDBJ databases">
        <title>Taro Niue Genome Assembly and Annotation.</title>
        <authorList>
            <person name="Atibalentja N."/>
            <person name="Keating K."/>
            <person name="Fields C.J."/>
        </authorList>
    </citation>
    <scope>NUCLEOTIDE SEQUENCE</scope>
    <source>
        <strain evidence="1">Niue_2</strain>
        <tissue evidence="1">Leaf</tissue>
    </source>
</reference>
<comment type="caution">
    <text evidence="1">The sequence shown here is derived from an EMBL/GenBank/DDBJ whole genome shotgun (WGS) entry which is preliminary data.</text>
</comment>
<proteinExistence type="predicted"/>
<sequence>MIKYKSGSTIVPTRKGELVAAHHDRHGMNCLRSGDKVMETPCCSYSMAGTSAWAESPLRNIDI</sequence>
<keyword evidence="2" id="KW-1185">Reference proteome</keyword>
<accession>A0A843TPE4</accession>
<evidence type="ECO:0000313" key="1">
    <source>
        <dbReference type="EMBL" id="MQL73498.1"/>
    </source>
</evidence>
<dbReference type="AlphaFoldDB" id="A0A843TPE4"/>
<evidence type="ECO:0000313" key="2">
    <source>
        <dbReference type="Proteomes" id="UP000652761"/>
    </source>
</evidence>
<dbReference type="EMBL" id="NMUH01000170">
    <property type="protein sequence ID" value="MQL73498.1"/>
    <property type="molecule type" value="Genomic_DNA"/>
</dbReference>
<organism evidence="1 2">
    <name type="scientific">Colocasia esculenta</name>
    <name type="common">Wild taro</name>
    <name type="synonym">Arum esculentum</name>
    <dbReference type="NCBI Taxonomy" id="4460"/>
    <lineage>
        <taxon>Eukaryota</taxon>
        <taxon>Viridiplantae</taxon>
        <taxon>Streptophyta</taxon>
        <taxon>Embryophyta</taxon>
        <taxon>Tracheophyta</taxon>
        <taxon>Spermatophyta</taxon>
        <taxon>Magnoliopsida</taxon>
        <taxon>Liliopsida</taxon>
        <taxon>Araceae</taxon>
        <taxon>Aroideae</taxon>
        <taxon>Colocasieae</taxon>
        <taxon>Colocasia</taxon>
    </lineage>
</organism>